<sequence length="554" mass="62911">MTYKALYRKWRPKIFEDVVGQQHVVKTLKNQMRDEKISHAYLFSGTRGTGKTSTAKIFARAINCNNPIDNNPCNECAICTGILSESIMDVMEIDAASNNGVDHIREIRENVKYPPSRGRYKVYIVDEVHMLSTGAFNALLKTLEEPPSHVIFILATTEPHKLPATILSRCQRFDFKPVKTKEIFSHILSICDSMEIKYEEKALWVIAANGRGSIRDSLSILEQCISFTQGELLYDKVADTMGLISDELLHQLIQAIGEKEPSQALTHIQKVVMEGKDVQLFIKDLIKHLRILLMEKMKIQLEDLYRGDDVSLHHIAKEEKLFKEGELIKIIQDLSEAEGKMKYATQPQIILEVTIAKISKKGFNSSVEELEDRIQQLESLIKGKNIAIAAETPLIKDTGNLDGHYQIKSKEESNYHKKFIEEDQTKKSAKETVKKPEKAADFNVIKDNWDEVLEALKKNKKAQIKAFLMEGHLVGVKDGNLIIGFKEGYGFHREALDKEATKEYIASVIYKVTGESIRLKVVMDGDAISQVQEDEAINILREKVPENILEIIEE</sequence>
<keyword evidence="8" id="KW-0862">Zinc</keyword>
<dbReference type="NCBIfam" id="NF004046">
    <property type="entry name" value="PRK05563.1"/>
    <property type="match status" value="1"/>
</dbReference>
<dbReference type="InterPro" id="IPR045085">
    <property type="entry name" value="HLD_clamp_pol_III_gamma_tau"/>
</dbReference>
<dbReference type="Pfam" id="PF12169">
    <property type="entry name" value="DNA_pol3_gamma3"/>
    <property type="match status" value="1"/>
</dbReference>
<dbReference type="CDD" id="cd00009">
    <property type="entry name" value="AAA"/>
    <property type="match status" value="1"/>
</dbReference>
<dbReference type="Pfam" id="PF13177">
    <property type="entry name" value="DNA_pol3_delta2"/>
    <property type="match status" value="1"/>
</dbReference>
<dbReference type="Pfam" id="PF22608">
    <property type="entry name" value="DNAX_ATPase_lid"/>
    <property type="match status" value="1"/>
</dbReference>
<dbReference type="InterPro" id="IPR008921">
    <property type="entry name" value="DNA_pol3_clamp-load_cplx_C"/>
</dbReference>
<dbReference type="PANTHER" id="PTHR11669:SF0">
    <property type="entry name" value="PROTEIN STICHEL-LIKE 2"/>
    <property type="match status" value="1"/>
</dbReference>
<dbReference type="Gene3D" id="1.10.8.60">
    <property type="match status" value="1"/>
</dbReference>
<gene>
    <name evidence="14" type="primary">dnaX</name>
    <name evidence="14" type="ORF">F8153_02825</name>
</gene>
<feature type="coiled-coil region" evidence="12">
    <location>
        <begin position="360"/>
        <end position="387"/>
    </location>
</feature>
<evidence type="ECO:0000256" key="8">
    <source>
        <dbReference type="ARBA" id="ARBA00022833"/>
    </source>
</evidence>
<dbReference type="InterPro" id="IPR027417">
    <property type="entry name" value="P-loop_NTPase"/>
</dbReference>
<feature type="domain" description="AAA+ ATPase" evidence="13">
    <location>
        <begin position="37"/>
        <end position="179"/>
    </location>
</feature>
<dbReference type="GO" id="GO:0009360">
    <property type="term" value="C:DNA polymerase III complex"/>
    <property type="evidence" value="ECO:0007669"/>
    <property type="project" value="InterPro"/>
</dbReference>
<keyword evidence="5" id="KW-0235">DNA replication</keyword>
<dbReference type="SUPFAM" id="SSF48019">
    <property type="entry name" value="post-AAA+ oligomerization domain-like"/>
    <property type="match status" value="1"/>
</dbReference>
<dbReference type="EMBL" id="WBZB01000010">
    <property type="protein sequence ID" value="KAB3532204.1"/>
    <property type="molecule type" value="Genomic_DNA"/>
</dbReference>
<dbReference type="InterPro" id="IPR003593">
    <property type="entry name" value="AAA+_ATPase"/>
</dbReference>
<dbReference type="SMART" id="SM00382">
    <property type="entry name" value="AAA"/>
    <property type="match status" value="1"/>
</dbReference>
<comment type="caution">
    <text evidence="14">The sequence shown here is derived from an EMBL/GenBank/DDBJ whole genome shotgun (WGS) entry which is preliminary data.</text>
</comment>
<keyword evidence="12" id="KW-0175">Coiled coil</keyword>
<dbReference type="Gene3D" id="3.40.50.300">
    <property type="entry name" value="P-loop containing nucleotide triphosphate hydrolases"/>
    <property type="match status" value="1"/>
</dbReference>
<comment type="catalytic activity">
    <reaction evidence="11">
        <text>DNA(n) + a 2'-deoxyribonucleoside 5'-triphosphate = DNA(n+1) + diphosphate</text>
        <dbReference type="Rhea" id="RHEA:22508"/>
        <dbReference type="Rhea" id="RHEA-COMP:17339"/>
        <dbReference type="Rhea" id="RHEA-COMP:17340"/>
        <dbReference type="ChEBI" id="CHEBI:33019"/>
        <dbReference type="ChEBI" id="CHEBI:61560"/>
        <dbReference type="ChEBI" id="CHEBI:173112"/>
        <dbReference type="EC" id="2.7.7.7"/>
    </reaction>
</comment>
<keyword evidence="15" id="KW-1185">Reference proteome</keyword>
<name>A0A833HQV5_9FIRM</name>
<dbReference type="EC" id="2.7.7.7" evidence="2"/>
<dbReference type="SUPFAM" id="SSF52540">
    <property type="entry name" value="P-loop containing nucleoside triphosphate hydrolases"/>
    <property type="match status" value="1"/>
</dbReference>
<dbReference type="GO" id="GO:0003887">
    <property type="term" value="F:DNA-directed DNA polymerase activity"/>
    <property type="evidence" value="ECO:0007669"/>
    <property type="project" value="UniProtKB-KW"/>
</dbReference>
<evidence type="ECO:0000256" key="4">
    <source>
        <dbReference type="ARBA" id="ARBA00022695"/>
    </source>
</evidence>
<dbReference type="GO" id="GO:0005524">
    <property type="term" value="F:ATP binding"/>
    <property type="evidence" value="ECO:0007669"/>
    <property type="project" value="UniProtKB-KW"/>
</dbReference>
<evidence type="ECO:0000256" key="12">
    <source>
        <dbReference type="SAM" id="Coils"/>
    </source>
</evidence>
<keyword evidence="6" id="KW-0479">Metal-binding</keyword>
<proteinExistence type="inferred from homology"/>
<keyword evidence="4 14" id="KW-0548">Nucleotidyltransferase</keyword>
<keyword evidence="10" id="KW-0239">DNA-directed DNA polymerase</keyword>
<evidence type="ECO:0000256" key="7">
    <source>
        <dbReference type="ARBA" id="ARBA00022741"/>
    </source>
</evidence>
<evidence type="ECO:0000256" key="9">
    <source>
        <dbReference type="ARBA" id="ARBA00022840"/>
    </source>
</evidence>
<dbReference type="GO" id="GO:0046872">
    <property type="term" value="F:metal ion binding"/>
    <property type="evidence" value="ECO:0007669"/>
    <property type="project" value="UniProtKB-KW"/>
</dbReference>
<dbReference type="InterPro" id="IPR050238">
    <property type="entry name" value="DNA_Rep/Repair_Clamp_Loader"/>
</dbReference>
<evidence type="ECO:0000313" key="15">
    <source>
        <dbReference type="Proteomes" id="UP000465601"/>
    </source>
</evidence>
<dbReference type="CDD" id="cd18137">
    <property type="entry name" value="HLD_clamp_pol_III_gamma_tau"/>
    <property type="match status" value="1"/>
</dbReference>
<dbReference type="NCBIfam" id="TIGR02397">
    <property type="entry name" value="dnaX_nterm"/>
    <property type="match status" value="1"/>
</dbReference>
<organism evidence="14 15">
    <name type="scientific">Alkaliphilus serpentinus</name>
    <dbReference type="NCBI Taxonomy" id="1482731"/>
    <lineage>
        <taxon>Bacteria</taxon>
        <taxon>Bacillati</taxon>
        <taxon>Bacillota</taxon>
        <taxon>Clostridia</taxon>
        <taxon>Peptostreptococcales</taxon>
        <taxon>Natronincolaceae</taxon>
        <taxon>Alkaliphilus</taxon>
    </lineage>
</organism>
<evidence type="ECO:0000313" key="14">
    <source>
        <dbReference type="EMBL" id="KAB3532204.1"/>
    </source>
</evidence>
<dbReference type="GO" id="GO:0006261">
    <property type="term" value="P:DNA-templated DNA replication"/>
    <property type="evidence" value="ECO:0007669"/>
    <property type="project" value="TreeGrafter"/>
</dbReference>
<keyword evidence="3 14" id="KW-0808">Transferase</keyword>
<dbReference type="FunFam" id="3.40.50.300:FF:000014">
    <property type="entry name" value="DNA polymerase III subunit gamma/tau"/>
    <property type="match status" value="1"/>
</dbReference>
<dbReference type="InterPro" id="IPR048448">
    <property type="entry name" value="DnaX-like_C"/>
</dbReference>
<keyword evidence="9" id="KW-0067">ATP-binding</keyword>
<dbReference type="InterPro" id="IPR022754">
    <property type="entry name" value="DNA_pol_III_gamma-3"/>
</dbReference>
<keyword evidence="7" id="KW-0547">Nucleotide-binding</keyword>
<evidence type="ECO:0000256" key="2">
    <source>
        <dbReference type="ARBA" id="ARBA00012417"/>
    </source>
</evidence>
<evidence type="ECO:0000256" key="6">
    <source>
        <dbReference type="ARBA" id="ARBA00022723"/>
    </source>
</evidence>
<dbReference type="Pfam" id="PF20964">
    <property type="entry name" value="DnaX_C"/>
    <property type="match status" value="1"/>
</dbReference>
<evidence type="ECO:0000259" key="13">
    <source>
        <dbReference type="SMART" id="SM00382"/>
    </source>
</evidence>
<accession>A0A833HQV5</accession>
<evidence type="ECO:0000256" key="11">
    <source>
        <dbReference type="ARBA" id="ARBA00049244"/>
    </source>
</evidence>
<dbReference type="Gene3D" id="1.20.272.10">
    <property type="match status" value="1"/>
</dbReference>
<evidence type="ECO:0000256" key="3">
    <source>
        <dbReference type="ARBA" id="ARBA00022679"/>
    </source>
</evidence>
<dbReference type="RefSeq" id="WP_151864841.1">
    <property type="nucleotide sequence ID" value="NZ_WBZB01000010.1"/>
</dbReference>
<protein>
    <recommendedName>
        <fullName evidence="2">DNA-directed DNA polymerase</fullName>
        <ecNumber evidence="2">2.7.7.7</ecNumber>
    </recommendedName>
</protein>
<comment type="similarity">
    <text evidence="1">Belongs to the DnaX/STICHEL family.</text>
</comment>
<dbReference type="Proteomes" id="UP000465601">
    <property type="component" value="Unassembled WGS sequence"/>
</dbReference>
<dbReference type="AlphaFoldDB" id="A0A833HQV5"/>
<dbReference type="OrthoDB" id="9810148at2"/>
<reference evidence="14 15" key="1">
    <citation type="submission" date="2019-10" db="EMBL/GenBank/DDBJ databases">
        <title>Alkaliphilus serpentinus sp. nov. and Alkaliphilus pronyensis sp. nov., two novel anaerobic alkaliphilic species isolated from the serpentinized-hosted hydrothermal field of the Prony Bay (New Caledonia).</title>
        <authorList>
            <person name="Postec A."/>
        </authorList>
    </citation>
    <scope>NUCLEOTIDE SEQUENCE [LARGE SCALE GENOMIC DNA]</scope>
    <source>
        <strain evidence="14 15">LacT</strain>
    </source>
</reference>
<evidence type="ECO:0000256" key="5">
    <source>
        <dbReference type="ARBA" id="ARBA00022705"/>
    </source>
</evidence>
<evidence type="ECO:0000256" key="1">
    <source>
        <dbReference type="ARBA" id="ARBA00006360"/>
    </source>
</evidence>
<dbReference type="InterPro" id="IPR012763">
    <property type="entry name" value="DNA_pol_III_sug/sutau_N"/>
</dbReference>
<evidence type="ECO:0000256" key="10">
    <source>
        <dbReference type="ARBA" id="ARBA00022932"/>
    </source>
</evidence>
<dbReference type="PANTHER" id="PTHR11669">
    <property type="entry name" value="REPLICATION FACTOR C / DNA POLYMERASE III GAMMA-TAU SUBUNIT"/>
    <property type="match status" value="1"/>
</dbReference>
<dbReference type="GO" id="GO:0003677">
    <property type="term" value="F:DNA binding"/>
    <property type="evidence" value="ECO:0007669"/>
    <property type="project" value="InterPro"/>
</dbReference>